<keyword evidence="1" id="KW-0812">Transmembrane</keyword>
<dbReference type="STRING" id="933059.SAMN04488103_10970"/>
<feature type="transmembrane region" description="Helical" evidence="1">
    <location>
        <begin position="184"/>
        <end position="212"/>
    </location>
</feature>
<protein>
    <submittedName>
        <fullName evidence="2">Uncharacterized membrane protein</fullName>
    </submittedName>
</protein>
<keyword evidence="1" id="KW-1133">Transmembrane helix</keyword>
<accession>A0A1H8KF74</accession>
<feature type="transmembrane region" description="Helical" evidence="1">
    <location>
        <begin position="74"/>
        <end position="93"/>
    </location>
</feature>
<dbReference type="Pfam" id="PF04654">
    <property type="entry name" value="DUF599"/>
    <property type="match status" value="1"/>
</dbReference>
<dbReference type="RefSeq" id="WP_245749486.1">
    <property type="nucleotide sequence ID" value="NZ_FOCE01000009.1"/>
</dbReference>
<dbReference type="Proteomes" id="UP000198761">
    <property type="component" value="Unassembled WGS sequence"/>
</dbReference>
<reference evidence="2 3" key="1">
    <citation type="submission" date="2016-10" db="EMBL/GenBank/DDBJ databases">
        <authorList>
            <person name="de Groot N.N."/>
        </authorList>
    </citation>
    <scope>NUCLEOTIDE SEQUENCE [LARGE SCALE GENOMIC DNA]</scope>
    <source>
        <strain evidence="2 3">DSM 3857</strain>
    </source>
</reference>
<feature type="transmembrane region" description="Helical" evidence="1">
    <location>
        <begin position="113"/>
        <end position="135"/>
    </location>
</feature>
<sequence>MSLTALFSPGDYAAIGYSMAGIAVLQRLIERPNSVRPSVSEIMAHYRRDWMREFVTRQPRIFDATIVGGLREGITFLASTCLFALGGGLALLADTTPLQGLALSFELHPDPLLLLKAKVAFVLLFVVSGFLKFVWSHRLFGYCSVLMASVPNDPHHPHAFERAARAAEVNVTAARNYNRGLRAVYYALGAMGWLLGPVGLFVTMTATFATVARREFASQSRRAIVARLAEPDLAKPD</sequence>
<dbReference type="EMBL" id="FOCE01000009">
    <property type="protein sequence ID" value="SEN91619.1"/>
    <property type="molecule type" value="Genomic_DNA"/>
</dbReference>
<keyword evidence="3" id="KW-1185">Reference proteome</keyword>
<name>A0A1H8KF74_9RHOB</name>
<keyword evidence="1" id="KW-0472">Membrane</keyword>
<dbReference type="AlphaFoldDB" id="A0A1H8KF74"/>
<dbReference type="InterPro" id="IPR006747">
    <property type="entry name" value="DUF599"/>
</dbReference>
<evidence type="ECO:0000313" key="3">
    <source>
        <dbReference type="Proteomes" id="UP000198761"/>
    </source>
</evidence>
<evidence type="ECO:0000313" key="2">
    <source>
        <dbReference type="EMBL" id="SEN91619.1"/>
    </source>
</evidence>
<gene>
    <name evidence="2" type="ORF">SAMN04488103_10970</name>
</gene>
<proteinExistence type="predicted"/>
<organism evidence="2 3">
    <name type="scientific">Gemmobacter aquatilis</name>
    <dbReference type="NCBI Taxonomy" id="933059"/>
    <lineage>
        <taxon>Bacteria</taxon>
        <taxon>Pseudomonadati</taxon>
        <taxon>Pseudomonadota</taxon>
        <taxon>Alphaproteobacteria</taxon>
        <taxon>Rhodobacterales</taxon>
        <taxon>Paracoccaceae</taxon>
        <taxon>Gemmobacter</taxon>
    </lineage>
</organism>
<evidence type="ECO:0000256" key="1">
    <source>
        <dbReference type="SAM" id="Phobius"/>
    </source>
</evidence>